<evidence type="ECO:0000256" key="3">
    <source>
        <dbReference type="ARBA" id="ARBA00023163"/>
    </source>
</evidence>
<dbReference type="Proteomes" id="UP001419268">
    <property type="component" value="Unassembled WGS sequence"/>
</dbReference>
<name>A0AAP0JVA2_9MAGN</name>
<dbReference type="Gene3D" id="2.170.150.80">
    <property type="entry name" value="NAC domain"/>
    <property type="match status" value="1"/>
</dbReference>
<evidence type="ECO:0000313" key="7">
    <source>
        <dbReference type="EMBL" id="KAK9140671.1"/>
    </source>
</evidence>
<dbReference type="AlphaFoldDB" id="A0AAP0JVA2"/>
<proteinExistence type="predicted"/>
<dbReference type="EMBL" id="JBBNAG010000004">
    <property type="protein sequence ID" value="KAK9140671.1"/>
    <property type="molecule type" value="Genomic_DNA"/>
</dbReference>
<evidence type="ECO:0000256" key="1">
    <source>
        <dbReference type="ARBA" id="ARBA00023015"/>
    </source>
</evidence>
<protein>
    <recommendedName>
        <fullName evidence="6">NAC domain-containing protein</fullName>
    </recommendedName>
</protein>
<keyword evidence="3" id="KW-0804">Transcription</keyword>
<evidence type="ECO:0000256" key="5">
    <source>
        <dbReference type="SAM" id="MobiDB-lite"/>
    </source>
</evidence>
<sequence>MSFAKKKQRLKVEKDKLEQQVKAISAQPSYLAHLPDPSCICCLESNSWQQANVFHEFMHFANIKAASDHMDYLNQLPWGFTFSPTDEELICYLEAKSKNSTLPFVDPIIDFDVYTAQHPSQLHMQQRLNVSSTHLYFYVEKSGIGRKAGNGFWHANTGGAEVMNHHGEVIGHRTSLVYYMYDSPVNDEKNDKVIEKEDKKKVKSPSTKTNRIMNEFRLLNSKSKSKSSSKGPMWTICKIGETGRTFGGNIHHQVVPPSEQVILTADQPQQQQLQLDHDNYMGLMEFEEQQQYDQFQQMQPQQLDNIDENAQQFEQHDRQQWQCDIDDLIGSVPHHQASDQIEQLEQYHPQFEEQQQHHDDQIFIDQYDHQQMQLQFEQQQWQQRQNCDNVSVPQGDSTANQHHQLQQLDHGDGLDDDQIGNLGLSEDDLRCLLEHNNALQQYDDDEDGIPEMLWLDEAQLACDEEGNLLNPRPTKRARL</sequence>
<comment type="caution">
    <text evidence="7">The sequence shown here is derived from an EMBL/GenBank/DDBJ whole genome shotgun (WGS) entry which is preliminary data.</text>
</comment>
<evidence type="ECO:0000313" key="8">
    <source>
        <dbReference type="Proteomes" id="UP001419268"/>
    </source>
</evidence>
<dbReference type="InterPro" id="IPR036093">
    <property type="entry name" value="NAC_dom_sf"/>
</dbReference>
<evidence type="ECO:0000256" key="4">
    <source>
        <dbReference type="ARBA" id="ARBA00023242"/>
    </source>
</evidence>
<dbReference type="Pfam" id="PF02365">
    <property type="entry name" value="NAM"/>
    <property type="match status" value="1"/>
</dbReference>
<dbReference type="PANTHER" id="PTHR31719:SF179">
    <property type="entry name" value="OS08G0148400 PROTEIN"/>
    <property type="match status" value="1"/>
</dbReference>
<organism evidence="7 8">
    <name type="scientific">Stephania cephalantha</name>
    <dbReference type="NCBI Taxonomy" id="152367"/>
    <lineage>
        <taxon>Eukaryota</taxon>
        <taxon>Viridiplantae</taxon>
        <taxon>Streptophyta</taxon>
        <taxon>Embryophyta</taxon>
        <taxon>Tracheophyta</taxon>
        <taxon>Spermatophyta</taxon>
        <taxon>Magnoliopsida</taxon>
        <taxon>Ranunculales</taxon>
        <taxon>Menispermaceae</taxon>
        <taxon>Menispermoideae</taxon>
        <taxon>Cissampelideae</taxon>
        <taxon>Stephania</taxon>
    </lineage>
</organism>
<evidence type="ECO:0000256" key="2">
    <source>
        <dbReference type="ARBA" id="ARBA00023125"/>
    </source>
</evidence>
<keyword evidence="2" id="KW-0238">DNA-binding</keyword>
<reference evidence="7 8" key="1">
    <citation type="submission" date="2024-01" db="EMBL/GenBank/DDBJ databases">
        <title>Genome assemblies of Stephania.</title>
        <authorList>
            <person name="Yang L."/>
        </authorList>
    </citation>
    <scope>NUCLEOTIDE SEQUENCE [LARGE SCALE GENOMIC DNA]</scope>
    <source>
        <strain evidence="7">JXDWG</strain>
        <tissue evidence="7">Leaf</tissue>
    </source>
</reference>
<keyword evidence="8" id="KW-1185">Reference proteome</keyword>
<feature type="region of interest" description="Disordered" evidence="5">
    <location>
        <begin position="388"/>
        <end position="414"/>
    </location>
</feature>
<dbReference type="GO" id="GO:0003677">
    <property type="term" value="F:DNA binding"/>
    <property type="evidence" value="ECO:0007669"/>
    <property type="project" value="UniProtKB-KW"/>
</dbReference>
<dbReference type="InterPro" id="IPR003441">
    <property type="entry name" value="NAC-dom"/>
</dbReference>
<dbReference type="SUPFAM" id="SSF101941">
    <property type="entry name" value="NAC domain"/>
    <property type="match status" value="1"/>
</dbReference>
<gene>
    <name evidence="7" type="ORF">Scep_010352</name>
</gene>
<evidence type="ECO:0000259" key="6">
    <source>
        <dbReference type="PROSITE" id="PS51005"/>
    </source>
</evidence>
<accession>A0AAP0JVA2</accession>
<dbReference type="PROSITE" id="PS51005">
    <property type="entry name" value="NAC"/>
    <property type="match status" value="1"/>
</dbReference>
<dbReference type="GO" id="GO:0006355">
    <property type="term" value="P:regulation of DNA-templated transcription"/>
    <property type="evidence" value="ECO:0007669"/>
    <property type="project" value="InterPro"/>
</dbReference>
<dbReference type="PANTHER" id="PTHR31719">
    <property type="entry name" value="NAC TRANSCRIPTION FACTOR 56"/>
    <property type="match status" value="1"/>
</dbReference>
<feature type="compositionally biased region" description="Polar residues" evidence="5">
    <location>
        <begin position="388"/>
        <end position="400"/>
    </location>
</feature>
<keyword evidence="1" id="KW-0805">Transcription regulation</keyword>
<keyword evidence="4" id="KW-0539">Nucleus</keyword>
<feature type="domain" description="NAC" evidence="6">
    <location>
        <begin position="76"/>
        <end position="242"/>
    </location>
</feature>